<accession>B1KKD6</accession>
<sequence precursor="true">MKSITLLTLLFLFSLFGVSNSYAAIESTGQTSIKRLISYNQYGGGDVVFTVNEPSSNCDGYWIAKSDAGFDANLSMILAAYHSKSKVRIYGHDEQKWNGSTSFWCKLYAIEHTE</sequence>
<name>B1KKD6_SHEWM</name>
<feature type="chain" id="PRO_5002764608" evidence="1">
    <location>
        <begin position="24"/>
        <end position="114"/>
    </location>
</feature>
<dbReference type="STRING" id="392500.Swoo_1488"/>
<dbReference type="eggNOG" id="ENOG5031I5Z">
    <property type="taxonomic scope" value="Bacteria"/>
</dbReference>
<protein>
    <submittedName>
        <fullName evidence="2">Uncharacterized protein</fullName>
    </submittedName>
</protein>
<feature type="signal peptide" evidence="1">
    <location>
        <begin position="1"/>
        <end position="23"/>
    </location>
</feature>
<gene>
    <name evidence="2" type="ordered locus">Swoo_1488</name>
</gene>
<dbReference type="KEGG" id="swd:Swoo_1488"/>
<dbReference type="HOGENOM" id="CLU_165522_0_0_6"/>
<organism evidence="2 3">
    <name type="scientific">Shewanella woodyi (strain ATCC 51908 / MS32)</name>
    <dbReference type="NCBI Taxonomy" id="392500"/>
    <lineage>
        <taxon>Bacteria</taxon>
        <taxon>Pseudomonadati</taxon>
        <taxon>Pseudomonadota</taxon>
        <taxon>Gammaproteobacteria</taxon>
        <taxon>Alteromonadales</taxon>
        <taxon>Shewanellaceae</taxon>
        <taxon>Shewanella</taxon>
    </lineage>
</organism>
<evidence type="ECO:0000256" key="1">
    <source>
        <dbReference type="SAM" id="SignalP"/>
    </source>
</evidence>
<dbReference type="EMBL" id="CP000961">
    <property type="protein sequence ID" value="ACA85776.1"/>
    <property type="molecule type" value="Genomic_DNA"/>
</dbReference>
<keyword evidence="3" id="KW-1185">Reference proteome</keyword>
<dbReference type="RefSeq" id="WP_012324122.1">
    <property type="nucleotide sequence ID" value="NC_010506.1"/>
</dbReference>
<evidence type="ECO:0000313" key="3">
    <source>
        <dbReference type="Proteomes" id="UP000002168"/>
    </source>
</evidence>
<proteinExistence type="predicted"/>
<dbReference type="Proteomes" id="UP000002168">
    <property type="component" value="Chromosome"/>
</dbReference>
<evidence type="ECO:0000313" key="2">
    <source>
        <dbReference type="EMBL" id="ACA85776.1"/>
    </source>
</evidence>
<reference evidence="2 3" key="1">
    <citation type="submission" date="2008-02" db="EMBL/GenBank/DDBJ databases">
        <title>Complete sequence of Shewanella woodyi ATCC 51908.</title>
        <authorList>
            <consortium name="US DOE Joint Genome Institute"/>
            <person name="Copeland A."/>
            <person name="Lucas S."/>
            <person name="Lapidus A."/>
            <person name="Glavina del Rio T."/>
            <person name="Dalin E."/>
            <person name="Tice H."/>
            <person name="Bruce D."/>
            <person name="Goodwin L."/>
            <person name="Pitluck S."/>
            <person name="Sims D."/>
            <person name="Brettin T."/>
            <person name="Detter J.C."/>
            <person name="Han C."/>
            <person name="Kuske C.R."/>
            <person name="Schmutz J."/>
            <person name="Larimer F."/>
            <person name="Land M."/>
            <person name="Hauser L."/>
            <person name="Kyrpides N."/>
            <person name="Lykidis A."/>
            <person name="Zhao J.-S."/>
            <person name="Richardson P."/>
        </authorList>
    </citation>
    <scope>NUCLEOTIDE SEQUENCE [LARGE SCALE GENOMIC DNA]</scope>
    <source>
        <strain evidence="3">ATCC 51908 / MS32</strain>
    </source>
</reference>
<keyword evidence="1" id="KW-0732">Signal</keyword>
<dbReference type="AlphaFoldDB" id="B1KKD6"/>